<dbReference type="AlphaFoldDB" id="A0A939DKE8"/>
<dbReference type="InterPro" id="IPR013196">
    <property type="entry name" value="HTH_11"/>
</dbReference>
<feature type="domain" description="HTH deoR-type" evidence="3">
    <location>
        <begin position="4"/>
        <end position="59"/>
    </location>
</feature>
<dbReference type="Proteomes" id="UP000664654">
    <property type="component" value="Unassembled WGS sequence"/>
</dbReference>
<dbReference type="GO" id="GO:0003700">
    <property type="term" value="F:DNA-binding transcription factor activity"/>
    <property type="evidence" value="ECO:0007669"/>
    <property type="project" value="InterPro"/>
</dbReference>
<keyword evidence="5" id="KW-1185">Reference proteome</keyword>
<keyword evidence="1" id="KW-0805">Transcription regulation</keyword>
<keyword evidence="2" id="KW-0804">Transcription</keyword>
<reference evidence="4" key="1">
    <citation type="submission" date="2021-03" db="EMBL/GenBank/DDBJ databases">
        <title>novel species isolated from a fishpond in China.</title>
        <authorList>
            <person name="Lu H."/>
            <person name="Cai Z."/>
        </authorList>
    </citation>
    <scope>NUCLEOTIDE SEQUENCE</scope>
    <source>
        <strain evidence="4">JCM 30855</strain>
    </source>
</reference>
<dbReference type="InterPro" id="IPR001034">
    <property type="entry name" value="DeoR_HTH"/>
</dbReference>
<evidence type="ECO:0000313" key="5">
    <source>
        <dbReference type="Proteomes" id="UP000664654"/>
    </source>
</evidence>
<dbReference type="Gene3D" id="1.10.10.10">
    <property type="entry name" value="Winged helix-like DNA-binding domain superfamily/Winged helix DNA-binding domain"/>
    <property type="match status" value="1"/>
</dbReference>
<dbReference type="InterPro" id="IPR011991">
    <property type="entry name" value="ArsR-like_HTH"/>
</dbReference>
<dbReference type="PANTHER" id="PTHR34580:SF3">
    <property type="entry name" value="PROTEIN PAFB"/>
    <property type="match status" value="1"/>
</dbReference>
<name>A0A939DKE8_9ALTE</name>
<comment type="caution">
    <text evidence="4">The sequence shown here is derived from an EMBL/GenBank/DDBJ whole genome shotgun (WGS) entry which is preliminary data.</text>
</comment>
<evidence type="ECO:0000313" key="4">
    <source>
        <dbReference type="EMBL" id="MBN7824195.1"/>
    </source>
</evidence>
<evidence type="ECO:0000259" key="3">
    <source>
        <dbReference type="PROSITE" id="PS51000"/>
    </source>
</evidence>
<proteinExistence type="predicted"/>
<sequence>MSGPTIRVLTLLELLQTHGRMTGTELARRLEVDKRTVRRYIRALEDLGIPVTTEQGRDGGYRLMAGFKLPPMMFTNEETLALSLGLLAASALQMADTQPAISSVQAKLERVMPDKLKSRARAISEHIRLMLPSSLPEPSPTHLEPLLTAIQAQQAINLSYATEEQGLTNRRVEPYGLLFRRGRWYVSGYCHLRRDLRTFRLDRIQRVQLLALTFIRPDGFDAAEHFRHSLNNMQGNLHIRVLLHTDRERAFDMLGSTAAMLEERPDGLLLDIRSDCAQWFGQWLCQMPFDFTVIEPEELKQAIQDQAQRLMTLAGR</sequence>
<dbReference type="PROSITE" id="PS52050">
    <property type="entry name" value="WYL"/>
    <property type="match status" value="1"/>
</dbReference>
<accession>A0A939DKE8</accession>
<dbReference type="Pfam" id="PF25583">
    <property type="entry name" value="WCX"/>
    <property type="match status" value="1"/>
</dbReference>
<dbReference type="RefSeq" id="WP_206572282.1">
    <property type="nucleotide sequence ID" value="NZ_JAFKCV010000001.1"/>
</dbReference>
<evidence type="ECO:0000256" key="2">
    <source>
        <dbReference type="ARBA" id="ARBA00023163"/>
    </source>
</evidence>
<dbReference type="InterPro" id="IPR028349">
    <property type="entry name" value="PafC-like"/>
</dbReference>
<dbReference type="InterPro" id="IPR057727">
    <property type="entry name" value="WCX_dom"/>
</dbReference>
<dbReference type="InterPro" id="IPR051534">
    <property type="entry name" value="CBASS_pafABC_assoc_protein"/>
</dbReference>
<dbReference type="PIRSF" id="PIRSF016838">
    <property type="entry name" value="PafC"/>
    <property type="match status" value="1"/>
</dbReference>
<dbReference type="SUPFAM" id="SSF46785">
    <property type="entry name" value="Winged helix' DNA-binding domain"/>
    <property type="match status" value="1"/>
</dbReference>
<gene>
    <name evidence="4" type="ORF">J0A66_03045</name>
</gene>
<dbReference type="CDD" id="cd00090">
    <property type="entry name" value="HTH_ARSR"/>
    <property type="match status" value="1"/>
</dbReference>
<organism evidence="4 5">
    <name type="scientific">Bowmanella dokdonensis</name>
    <dbReference type="NCBI Taxonomy" id="751969"/>
    <lineage>
        <taxon>Bacteria</taxon>
        <taxon>Pseudomonadati</taxon>
        <taxon>Pseudomonadota</taxon>
        <taxon>Gammaproteobacteria</taxon>
        <taxon>Alteromonadales</taxon>
        <taxon>Alteromonadaceae</taxon>
        <taxon>Bowmanella</taxon>
    </lineage>
</organism>
<dbReference type="Pfam" id="PF13280">
    <property type="entry name" value="WYL"/>
    <property type="match status" value="1"/>
</dbReference>
<dbReference type="InterPro" id="IPR036388">
    <property type="entry name" value="WH-like_DNA-bd_sf"/>
</dbReference>
<dbReference type="EMBL" id="JAFKCV010000001">
    <property type="protein sequence ID" value="MBN7824195.1"/>
    <property type="molecule type" value="Genomic_DNA"/>
</dbReference>
<dbReference type="PANTHER" id="PTHR34580">
    <property type="match status" value="1"/>
</dbReference>
<protein>
    <submittedName>
        <fullName evidence="4">YafY family transcriptional regulator</fullName>
    </submittedName>
</protein>
<dbReference type="InterPro" id="IPR036390">
    <property type="entry name" value="WH_DNA-bd_sf"/>
</dbReference>
<dbReference type="InterPro" id="IPR026881">
    <property type="entry name" value="WYL_dom"/>
</dbReference>
<dbReference type="Pfam" id="PF08279">
    <property type="entry name" value="HTH_11"/>
    <property type="match status" value="1"/>
</dbReference>
<evidence type="ECO:0000256" key="1">
    <source>
        <dbReference type="ARBA" id="ARBA00023015"/>
    </source>
</evidence>
<dbReference type="PROSITE" id="PS51000">
    <property type="entry name" value="HTH_DEOR_2"/>
    <property type="match status" value="1"/>
</dbReference>